<dbReference type="AlphaFoldDB" id="A0A4R2JB78"/>
<accession>A0A4R2JB78</accession>
<reference evidence="1 2" key="1">
    <citation type="submission" date="2019-03" db="EMBL/GenBank/DDBJ databases">
        <title>Genomic Encyclopedia of Type Strains, Phase IV (KMG-IV): sequencing the most valuable type-strain genomes for metagenomic binning, comparative biology and taxonomic classification.</title>
        <authorList>
            <person name="Goeker M."/>
        </authorList>
    </citation>
    <scope>NUCLEOTIDE SEQUENCE [LARGE SCALE GENOMIC DNA]</scope>
    <source>
        <strain evidence="1 2">DSM 13054</strain>
    </source>
</reference>
<name>A0A4R2JB78_9THEO</name>
<proteinExistence type="predicted"/>
<dbReference type="EMBL" id="SLWU01000070">
    <property type="protein sequence ID" value="TCO53289.1"/>
    <property type="molecule type" value="Genomic_DNA"/>
</dbReference>
<comment type="caution">
    <text evidence="1">The sequence shown here is derived from an EMBL/GenBank/DDBJ whole genome shotgun (WGS) entry which is preliminary data.</text>
</comment>
<organism evidence="1 2">
    <name type="scientific">Caldanaerobacter subterraneus</name>
    <dbReference type="NCBI Taxonomy" id="911092"/>
    <lineage>
        <taxon>Bacteria</taxon>
        <taxon>Bacillati</taxon>
        <taxon>Bacillota</taxon>
        <taxon>Clostridia</taxon>
        <taxon>Thermoanaerobacterales</taxon>
        <taxon>Thermoanaerobacteraceae</taxon>
        <taxon>Caldanaerobacter</taxon>
    </lineage>
</organism>
<protein>
    <submittedName>
        <fullName evidence="1">Uncharacterized protein</fullName>
    </submittedName>
</protein>
<gene>
    <name evidence="1" type="ORF">EV203_1701</name>
</gene>
<feature type="non-terminal residue" evidence="1">
    <location>
        <position position="164"/>
    </location>
</feature>
<evidence type="ECO:0000313" key="2">
    <source>
        <dbReference type="Proteomes" id="UP000294886"/>
    </source>
</evidence>
<dbReference type="Proteomes" id="UP000294886">
    <property type="component" value="Unassembled WGS sequence"/>
</dbReference>
<sequence length="164" mass="18175">MIKRIVSVVVLITFLAGLIYIPKLENAYAAVIDDVGDLNLAIDTPVTINDRFPVPNPIPQKPNDKKLYSGKWKVLVDGTLAGYDKVVKHIYTGSNAEQYNFIKYSTVSQWINVLGGNPTFVNTYLNKIRLSISGSDRVYIRYLAELNGAHVVGYKVLDEKGGKG</sequence>
<evidence type="ECO:0000313" key="1">
    <source>
        <dbReference type="EMBL" id="TCO53289.1"/>
    </source>
</evidence>